<keyword evidence="1" id="KW-0812">Transmembrane</keyword>
<keyword evidence="1" id="KW-0472">Membrane</keyword>
<dbReference type="AlphaFoldDB" id="A0A9E7FBI5"/>
<evidence type="ECO:0000313" key="2">
    <source>
        <dbReference type="EMBL" id="URD92152.1"/>
    </source>
</evidence>
<name>A0A9E7FBI5_9LILI</name>
<accession>A0A9E7FBI5</accession>
<dbReference type="EMBL" id="CP097505">
    <property type="protein sequence ID" value="URD92152.1"/>
    <property type="molecule type" value="Genomic_DNA"/>
</dbReference>
<organism evidence="2 3">
    <name type="scientific">Musa troglodytarum</name>
    <name type="common">fe'i banana</name>
    <dbReference type="NCBI Taxonomy" id="320322"/>
    <lineage>
        <taxon>Eukaryota</taxon>
        <taxon>Viridiplantae</taxon>
        <taxon>Streptophyta</taxon>
        <taxon>Embryophyta</taxon>
        <taxon>Tracheophyta</taxon>
        <taxon>Spermatophyta</taxon>
        <taxon>Magnoliopsida</taxon>
        <taxon>Liliopsida</taxon>
        <taxon>Zingiberales</taxon>
        <taxon>Musaceae</taxon>
        <taxon>Musa</taxon>
    </lineage>
</organism>
<proteinExistence type="predicted"/>
<evidence type="ECO:0000256" key="1">
    <source>
        <dbReference type="SAM" id="Phobius"/>
    </source>
</evidence>
<protein>
    <submittedName>
        <fullName evidence="2">Uncharacterized protein</fullName>
    </submittedName>
</protein>
<feature type="transmembrane region" description="Helical" evidence="1">
    <location>
        <begin position="49"/>
        <end position="67"/>
    </location>
</feature>
<gene>
    <name evidence="2" type="ORF">MUK42_03324</name>
</gene>
<keyword evidence="1" id="KW-1133">Transmembrane helix</keyword>
<reference evidence="2" key="1">
    <citation type="submission" date="2022-05" db="EMBL/GenBank/DDBJ databases">
        <title>The Musa troglodytarum L. genome provides insights into the mechanism of non-climacteric behaviour and enrichment of carotenoids.</title>
        <authorList>
            <person name="Wang J."/>
        </authorList>
    </citation>
    <scope>NUCLEOTIDE SEQUENCE</scope>
    <source>
        <tissue evidence="2">Leaf</tissue>
    </source>
</reference>
<sequence length="74" mass="8369">MGKWWFHSMLSNEKLEHRCGLSKSMYPLDGIGHTSGSEQPILNNTKKKIPIGIIVVIIVSLMLILYLKSRIFGV</sequence>
<evidence type="ECO:0000313" key="3">
    <source>
        <dbReference type="Proteomes" id="UP001055439"/>
    </source>
</evidence>
<keyword evidence="3" id="KW-1185">Reference proteome</keyword>
<dbReference type="Proteomes" id="UP001055439">
    <property type="component" value="Chromosome 3"/>
</dbReference>